<organism evidence="4 5">
    <name type="scientific">Emericellopsis atlantica</name>
    <dbReference type="NCBI Taxonomy" id="2614577"/>
    <lineage>
        <taxon>Eukaryota</taxon>
        <taxon>Fungi</taxon>
        <taxon>Dikarya</taxon>
        <taxon>Ascomycota</taxon>
        <taxon>Pezizomycotina</taxon>
        <taxon>Sordariomycetes</taxon>
        <taxon>Hypocreomycetidae</taxon>
        <taxon>Hypocreales</taxon>
        <taxon>Bionectriaceae</taxon>
        <taxon>Emericellopsis</taxon>
    </lineage>
</organism>
<dbReference type="AlphaFoldDB" id="A0A9P7ZKT3"/>
<feature type="chain" id="PRO_5040423447" evidence="3">
    <location>
        <begin position="22"/>
        <end position="232"/>
    </location>
</feature>
<dbReference type="OrthoDB" id="5086500at2759"/>
<evidence type="ECO:0000256" key="2">
    <source>
        <dbReference type="SAM" id="Phobius"/>
    </source>
</evidence>
<reference evidence="4" key="1">
    <citation type="journal article" date="2021" name="IMA Fungus">
        <title>Genomic characterization of three marine fungi, including Emericellopsis atlantica sp. nov. with signatures of a generalist lifestyle and marine biomass degradation.</title>
        <authorList>
            <person name="Hagestad O.C."/>
            <person name="Hou L."/>
            <person name="Andersen J.H."/>
            <person name="Hansen E.H."/>
            <person name="Altermark B."/>
            <person name="Li C."/>
            <person name="Kuhnert E."/>
            <person name="Cox R.J."/>
            <person name="Crous P.W."/>
            <person name="Spatafora J.W."/>
            <person name="Lail K."/>
            <person name="Amirebrahimi M."/>
            <person name="Lipzen A."/>
            <person name="Pangilinan J."/>
            <person name="Andreopoulos W."/>
            <person name="Hayes R.D."/>
            <person name="Ng V."/>
            <person name="Grigoriev I.V."/>
            <person name="Jackson S.A."/>
            <person name="Sutton T.D.S."/>
            <person name="Dobson A.D.W."/>
            <person name="Rama T."/>
        </authorList>
    </citation>
    <scope>NUCLEOTIDE SEQUENCE</scope>
    <source>
        <strain evidence="4">TS7</strain>
    </source>
</reference>
<dbReference type="GeneID" id="70294557"/>
<evidence type="ECO:0000313" key="5">
    <source>
        <dbReference type="Proteomes" id="UP000887229"/>
    </source>
</evidence>
<accession>A0A9P7ZKT3</accession>
<dbReference type="RefSeq" id="XP_046117491.1">
    <property type="nucleotide sequence ID" value="XM_046263654.1"/>
</dbReference>
<sequence>MRLPVRRWFDIILMMAPTVYSSPTAASGIPRKPRSRGLLSKLIRSAALAAGEEVVASTITRVKEDSPGFTSRVPKMAVYGALIDTTVTHLLFKCLGVVSEKMRGSIGPTLQLVLTFIIVTPIQKLTRLIMVAYTTGAKTYTRLKKTVKRVFLPSLAALGFLAPAMVAFAQIFLPEGARPLFFQYMALFIRVFDNVLVKKALRKIGKKEREREGDNRRTSRTSSSVISNDKRV</sequence>
<gene>
    <name evidence="4" type="ORF">F5Z01DRAFT_657564</name>
</gene>
<comment type="caution">
    <text evidence="4">The sequence shown here is derived from an EMBL/GenBank/DDBJ whole genome shotgun (WGS) entry which is preliminary data.</text>
</comment>
<keyword evidence="2" id="KW-0812">Transmembrane</keyword>
<feature type="signal peptide" evidence="3">
    <location>
        <begin position="1"/>
        <end position="21"/>
    </location>
</feature>
<keyword evidence="5" id="KW-1185">Reference proteome</keyword>
<feature type="transmembrane region" description="Helical" evidence="2">
    <location>
        <begin position="150"/>
        <end position="173"/>
    </location>
</feature>
<name>A0A9P7ZKT3_9HYPO</name>
<dbReference type="Proteomes" id="UP000887229">
    <property type="component" value="Unassembled WGS sequence"/>
</dbReference>
<protein>
    <submittedName>
        <fullName evidence="4">Uncharacterized protein</fullName>
    </submittedName>
</protein>
<dbReference type="EMBL" id="MU251257">
    <property type="protein sequence ID" value="KAG9253567.1"/>
    <property type="molecule type" value="Genomic_DNA"/>
</dbReference>
<keyword evidence="2" id="KW-1133">Transmembrane helix</keyword>
<keyword evidence="2" id="KW-0472">Membrane</keyword>
<proteinExistence type="predicted"/>
<evidence type="ECO:0000256" key="3">
    <source>
        <dbReference type="SAM" id="SignalP"/>
    </source>
</evidence>
<keyword evidence="3" id="KW-0732">Signal</keyword>
<feature type="compositionally biased region" description="Basic and acidic residues" evidence="1">
    <location>
        <begin position="207"/>
        <end position="217"/>
    </location>
</feature>
<evidence type="ECO:0000313" key="4">
    <source>
        <dbReference type="EMBL" id="KAG9253567.1"/>
    </source>
</evidence>
<evidence type="ECO:0000256" key="1">
    <source>
        <dbReference type="SAM" id="MobiDB-lite"/>
    </source>
</evidence>
<feature type="region of interest" description="Disordered" evidence="1">
    <location>
        <begin position="207"/>
        <end position="232"/>
    </location>
</feature>